<comment type="caution">
    <text evidence="3">The sequence shown here is derived from an EMBL/GenBank/DDBJ whole genome shotgun (WGS) entry which is preliminary data.</text>
</comment>
<dbReference type="InterPro" id="IPR010610">
    <property type="entry name" value="EryCIII-like_C"/>
</dbReference>
<evidence type="ECO:0000313" key="4">
    <source>
        <dbReference type="Proteomes" id="UP000738359"/>
    </source>
</evidence>
<name>A0A9P6J1T0_MORAP</name>
<dbReference type="Pfam" id="PF06722">
    <property type="entry name" value="EryCIII-like_C"/>
    <property type="match status" value="1"/>
</dbReference>
<feature type="region of interest" description="Disordered" evidence="1">
    <location>
        <begin position="123"/>
        <end position="210"/>
    </location>
</feature>
<sequence>MLKSVPHDWLFHRLAGVVHHGGAGTTAAGLRAGVPTVIKPYFGDQYFWAQRLEESGVGVWCHDLTVKKLAAALKAITTDEKMIKKAQLTGERIRAEDGVGAALHYFYHDLALAKQRVERIRNAKIKSTPDNTNGKAEAVRAGGEASDDTAGVIASSPDDPSTAPRLPHSKTVQPEELRTTAPSGLAPLSSQLRPAATEPGPDRSTDKINNSDKSAEDLAAELEKMQLPTQHERVPLKELCSEKAQDAQTQSLGPEIPKDGKDESHRNVSKPRRILASLTAKVTGCLGTSSGNKHEE</sequence>
<reference evidence="3" key="1">
    <citation type="journal article" date="2020" name="Fungal Divers.">
        <title>Resolving the Mortierellaceae phylogeny through synthesis of multi-gene phylogenetics and phylogenomics.</title>
        <authorList>
            <person name="Vandepol N."/>
            <person name="Liber J."/>
            <person name="Desiro A."/>
            <person name="Na H."/>
            <person name="Kennedy M."/>
            <person name="Barry K."/>
            <person name="Grigoriev I.V."/>
            <person name="Miller A.N."/>
            <person name="O'Donnell K."/>
            <person name="Stajich J.E."/>
            <person name="Bonito G."/>
        </authorList>
    </citation>
    <scope>NUCLEOTIDE SEQUENCE</scope>
    <source>
        <strain evidence="3">CK1249</strain>
    </source>
</reference>
<feature type="compositionally biased region" description="Basic and acidic residues" evidence="1">
    <location>
        <begin position="200"/>
        <end position="210"/>
    </location>
</feature>
<feature type="region of interest" description="Disordered" evidence="1">
    <location>
        <begin position="238"/>
        <end position="275"/>
    </location>
</feature>
<accession>A0A9P6J1T0</accession>
<dbReference type="PANTHER" id="PTHR48050">
    <property type="entry name" value="STEROL 3-BETA-GLUCOSYLTRANSFERASE"/>
    <property type="match status" value="1"/>
</dbReference>
<dbReference type="EMBL" id="JAAAHY010000776">
    <property type="protein sequence ID" value="KAF9957504.1"/>
    <property type="molecule type" value="Genomic_DNA"/>
</dbReference>
<dbReference type="Gene3D" id="3.40.50.2000">
    <property type="entry name" value="Glycogen Phosphorylase B"/>
    <property type="match status" value="1"/>
</dbReference>
<dbReference type="PANTHER" id="PTHR48050:SF25">
    <property type="entry name" value="STEROL 3-BETA-GLUCOSYLTRANSFERASE"/>
    <property type="match status" value="1"/>
</dbReference>
<protein>
    <submittedName>
        <fullName evidence="3">Sterol 3-beta-glucosyltransferase</fullName>
    </submittedName>
</protein>
<dbReference type="GO" id="GO:0016125">
    <property type="term" value="P:sterol metabolic process"/>
    <property type="evidence" value="ECO:0007669"/>
    <property type="project" value="TreeGrafter"/>
</dbReference>
<gene>
    <name evidence="3" type="primary">ATG26_2</name>
    <name evidence="3" type="ORF">BGZ70_009495</name>
</gene>
<dbReference type="SUPFAM" id="SSF53756">
    <property type="entry name" value="UDP-Glycosyltransferase/glycogen phosphorylase"/>
    <property type="match status" value="1"/>
</dbReference>
<evidence type="ECO:0000259" key="2">
    <source>
        <dbReference type="Pfam" id="PF06722"/>
    </source>
</evidence>
<feature type="compositionally biased region" description="Basic and acidic residues" evidence="1">
    <location>
        <begin position="256"/>
        <end position="266"/>
    </location>
</feature>
<evidence type="ECO:0000256" key="1">
    <source>
        <dbReference type="SAM" id="MobiDB-lite"/>
    </source>
</evidence>
<dbReference type="InterPro" id="IPR050426">
    <property type="entry name" value="Glycosyltransferase_28"/>
</dbReference>
<keyword evidence="4" id="KW-1185">Reference proteome</keyword>
<dbReference type="FunFam" id="3.40.50.2000:FF:000009">
    <property type="entry name" value="Sterol 3-beta-glucosyltransferase UGT80A2"/>
    <property type="match status" value="1"/>
</dbReference>
<dbReference type="OrthoDB" id="10261837at2759"/>
<dbReference type="AlphaFoldDB" id="A0A9P6J1T0"/>
<dbReference type="GO" id="GO:0016906">
    <property type="term" value="F:sterol 3-beta-glucosyltransferase activity"/>
    <property type="evidence" value="ECO:0007669"/>
    <property type="project" value="UniProtKB-ARBA"/>
</dbReference>
<organism evidence="3 4">
    <name type="scientific">Mortierella alpina</name>
    <name type="common">Oleaginous fungus</name>
    <name type="synonym">Mortierella renispora</name>
    <dbReference type="NCBI Taxonomy" id="64518"/>
    <lineage>
        <taxon>Eukaryota</taxon>
        <taxon>Fungi</taxon>
        <taxon>Fungi incertae sedis</taxon>
        <taxon>Mucoromycota</taxon>
        <taxon>Mortierellomycotina</taxon>
        <taxon>Mortierellomycetes</taxon>
        <taxon>Mortierellales</taxon>
        <taxon>Mortierellaceae</taxon>
        <taxon>Mortierella</taxon>
    </lineage>
</organism>
<evidence type="ECO:0000313" key="3">
    <source>
        <dbReference type="EMBL" id="KAF9957504.1"/>
    </source>
</evidence>
<proteinExistence type="predicted"/>
<feature type="domain" description="Erythromycin biosynthesis protein CIII-like C-terminal" evidence="2">
    <location>
        <begin position="4"/>
        <end position="87"/>
    </location>
</feature>
<dbReference type="Proteomes" id="UP000738359">
    <property type="component" value="Unassembled WGS sequence"/>
</dbReference>